<dbReference type="PANTHER" id="PTHR31814:SF2">
    <property type="entry name" value="PHOSPHOMEVALONATE KINASE"/>
    <property type="match status" value="1"/>
</dbReference>
<dbReference type="PANTHER" id="PTHR31814">
    <property type="match status" value="1"/>
</dbReference>
<accession>A0A1E5R7D4</accession>
<comment type="caution">
    <text evidence="15">The sequence shown here is derived from an EMBL/GenBank/DDBJ whole genome shotgun (WGS) entry which is preliminary data.</text>
</comment>
<reference evidence="16" key="1">
    <citation type="journal article" date="2016" name="Genome Announc.">
        <title>Genome sequences of three species of Hanseniaspora isolated from spontaneous wine fermentations.</title>
        <authorList>
            <person name="Sternes P.R."/>
            <person name="Lee D."/>
            <person name="Kutyna D.R."/>
            <person name="Borneman A.R."/>
        </authorList>
    </citation>
    <scope>NUCLEOTIDE SEQUENCE [LARGE SCALE GENOMIC DNA]</scope>
    <source>
        <strain evidence="16">AWRI3579</strain>
    </source>
</reference>
<evidence type="ECO:0000256" key="10">
    <source>
        <dbReference type="ARBA" id="ARBA00023098"/>
    </source>
</evidence>
<comment type="catalytic activity">
    <reaction evidence="12">
        <text>(R)-5-phosphomevalonate + ATP = (R)-5-diphosphomevalonate + ADP</text>
        <dbReference type="Rhea" id="RHEA:16341"/>
        <dbReference type="ChEBI" id="CHEBI:30616"/>
        <dbReference type="ChEBI" id="CHEBI:57557"/>
        <dbReference type="ChEBI" id="CHEBI:58146"/>
        <dbReference type="ChEBI" id="CHEBI:456216"/>
        <dbReference type="EC" id="2.7.4.2"/>
    </reaction>
    <physiologicalReaction direction="left-to-right" evidence="12">
        <dbReference type="Rhea" id="RHEA:16342"/>
    </physiologicalReaction>
</comment>
<evidence type="ECO:0000256" key="12">
    <source>
        <dbReference type="ARBA" id="ARBA00029326"/>
    </source>
</evidence>
<comment type="pathway">
    <text evidence="1 13">Isoprenoid biosynthesis; isopentenyl diphosphate biosynthesis via mevalonate pathway; isopentenyl diphosphate from (R)-mevalonate: step 2/3.</text>
</comment>
<evidence type="ECO:0000256" key="7">
    <source>
        <dbReference type="ARBA" id="ARBA00022777"/>
    </source>
</evidence>
<keyword evidence="11 13" id="KW-0753">Steroid metabolism</keyword>
<keyword evidence="6" id="KW-0547">Nucleotide-binding</keyword>
<dbReference type="Gene3D" id="3.30.230.10">
    <property type="match status" value="1"/>
</dbReference>
<dbReference type="NCBIfam" id="TIGR01219">
    <property type="entry name" value="Pmev_kin_ERG8"/>
    <property type="match status" value="1"/>
</dbReference>
<evidence type="ECO:0000256" key="3">
    <source>
        <dbReference type="ARBA" id="ARBA00012958"/>
    </source>
</evidence>
<dbReference type="SUPFAM" id="SSF54211">
    <property type="entry name" value="Ribosomal protein S5 domain 2-like"/>
    <property type="match status" value="1"/>
</dbReference>
<evidence type="ECO:0000256" key="6">
    <source>
        <dbReference type="ARBA" id="ARBA00022741"/>
    </source>
</evidence>
<dbReference type="GO" id="GO:0004631">
    <property type="term" value="F:phosphomevalonate kinase activity"/>
    <property type="evidence" value="ECO:0007669"/>
    <property type="project" value="UniProtKB-UniRule"/>
</dbReference>
<dbReference type="GO" id="GO:0006696">
    <property type="term" value="P:ergosterol biosynthetic process"/>
    <property type="evidence" value="ECO:0007669"/>
    <property type="project" value="TreeGrafter"/>
</dbReference>
<evidence type="ECO:0000259" key="14">
    <source>
        <dbReference type="Pfam" id="PF00288"/>
    </source>
</evidence>
<dbReference type="GO" id="GO:0010142">
    <property type="term" value="P:farnesyl diphosphate biosynthetic process, mevalonate pathway"/>
    <property type="evidence" value="ECO:0007669"/>
    <property type="project" value="TreeGrafter"/>
</dbReference>
<comment type="similarity">
    <text evidence="2 13">Belongs to the GHMP kinase family. Mevalonate kinase subfamily.</text>
</comment>
<proteinExistence type="inferred from homology"/>
<dbReference type="FunFam" id="3.30.230.10:FF:000101">
    <property type="entry name" value="Phosphomevalonate kinase"/>
    <property type="match status" value="1"/>
</dbReference>
<evidence type="ECO:0000313" key="16">
    <source>
        <dbReference type="Proteomes" id="UP000095728"/>
    </source>
</evidence>
<dbReference type="InterPro" id="IPR020568">
    <property type="entry name" value="Ribosomal_Su5_D2-typ_SF"/>
</dbReference>
<keyword evidence="16" id="KW-1185">Reference proteome</keyword>
<dbReference type="EC" id="2.7.4.2" evidence="3 13"/>
<sequence>MAKAFSAPGKALLAGGYLVLDPKYKAYVVALSSRMHAVVEHAPSNESRVTVESSQFNNDRWSYKIEKNGAGNFIPVEANNLQNPFIEKTILNVFNYSQPENGIDIKISIYSDAGYHSQANSVVKKNQYNSFNFYKETVANVPKTGLGSSAGLVTVVTSALLSCFLQNFDLKSTETQTCIHNLAQVSHCQAQGKVGSGFDVAAATFGSILYQRFDPALINDLPDVSSSAEYKETLNKLVSKTSWKFSAEKINLPKGLKVVIGDVNNGSETTKLVAEVKEWRAHNGSRAKDVYNCIDEGNMRFIQGLEQLNELAEKDPESYTNVIKSIDTKRTVNPALLNIITGVFQARGNFRIITQESGAQVEPMAQKTLLDSATELPGVLTGMIPGAGGYDAIALITTADCPIHELAKENDFLANVTFLDLKQESAGLQEEDQAHYTNLN</sequence>
<organism evidence="15 16">
    <name type="scientific">Hanseniaspora osmophila</name>
    <dbReference type="NCBI Taxonomy" id="56408"/>
    <lineage>
        <taxon>Eukaryota</taxon>
        <taxon>Fungi</taxon>
        <taxon>Dikarya</taxon>
        <taxon>Ascomycota</taxon>
        <taxon>Saccharomycotina</taxon>
        <taxon>Saccharomycetes</taxon>
        <taxon>Saccharomycodales</taxon>
        <taxon>Saccharomycodaceae</taxon>
        <taxon>Hanseniaspora</taxon>
    </lineage>
</organism>
<protein>
    <recommendedName>
        <fullName evidence="3 13">Phosphomevalonate kinase</fullName>
        <ecNumber evidence="3 13">2.7.4.2</ecNumber>
    </recommendedName>
</protein>
<gene>
    <name evidence="15" type="ORF">AWRI3579_g3483</name>
</gene>
<evidence type="ECO:0000256" key="9">
    <source>
        <dbReference type="ARBA" id="ARBA00022955"/>
    </source>
</evidence>
<dbReference type="OrthoDB" id="10262935at2759"/>
<dbReference type="PIRSF" id="PIRSF017288">
    <property type="entry name" value="PMK_GHMP_euk"/>
    <property type="match status" value="1"/>
</dbReference>
<dbReference type="GO" id="GO:0019287">
    <property type="term" value="P:isopentenyl diphosphate biosynthetic process, mevalonate pathway"/>
    <property type="evidence" value="ECO:0007669"/>
    <property type="project" value="UniProtKB-UniRule"/>
</dbReference>
<dbReference type="Pfam" id="PF00288">
    <property type="entry name" value="GHMP_kinases_N"/>
    <property type="match status" value="1"/>
</dbReference>
<dbReference type="AlphaFoldDB" id="A0A1E5R7D4"/>
<keyword evidence="7 13" id="KW-0418">Kinase</keyword>
<keyword evidence="10 13" id="KW-0443">Lipid metabolism</keyword>
<dbReference type="FunCoup" id="A0A1E5R7D4">
    <property type="interactions" value="125"/>
</dbReference>
<evidence type="ECO:0000256" key="8">
    <source>
        <dbReference type="ARBA" id="ARBA00022840"/>
    </source>
</evidence>
<dbReference type="Proteomes" id="UP000095728">
    <property type="component" value="Unassembled WGS sequence"/>
</dbReference>
<dbReference type="InterPro" id="IPR006204">
    <property type="entry name" value="GHMP_kinase_N_dom"/>
</dbReference>
<keyword evidence="8" id="KW-0067">ATP-binding</keyword>
<dbReference type="InterPro" id="IPR016005">
    <property type="entry name" value="Erg8"/>
</dbReference>
<name>A0A1E5R7D4_9ASCO</name>
<keyword evidence="9 13" id="KW-0752">Steroid biosynthesis</keyword>
<dbReference type="InterPro" id="IPR035102">
    <property type="entry name" value="Phosphomevalonate_kinase"/>
</dbReference>
<keyword evidence="4 13" id="KW-0444">Lipid biosynthesis</keyword>
<dbReference type="InterPro" id="IPR014721">
    <property type="entry name" value="Ribsml_uS5_D2-typ_fold_subgr"/>
</dbReference>
<dbReference type="GO" id="GO:0005777">
    <property type="term" value="C:peroxisome"/>
    <property type="evidence" value="ECO:0007669"/>
    <property type="project" value="TreeGrafter"/>
</dbReference>
<dbReference type="UniPathway" id="UPA00057">
    <property type="reaction ID" value="UER00099"/>
</dbReference>
<evidence type="ECO:0000256" key="11">
    <source>
        <dbReference type="ARBA" id="ARBA00023221"/>
    </source>
</evidence>
<evidence type="ECO:0000256" key="2">
    <source>
        <dbReference type="ARBA" id="ARBA00006495"/>
    </source>
</evidence>
<dbReference type="InParanoid" id="A0A1E5R7D4"/>
<dbReference type="EMBL" id="LPNM01000009">
    <property type="protein sequence ID" value="OEJ82791.1"/>
    <property type="molecule type" value="Genomic_DNA"/>
</dbReference>
<evidence type="ECO:0000256" key="1">
    <source>
        <dbReference type="ARBA" id="ARBA00005017"/>
    </source>
</evidence>
<evidence type="ECO:0000313" key="15">
    <source>
        <dbReference type="EMBL" id="OEJ82791.1"/>
    </source>
</evidence>
<evidence type="ECO:0000256" key="5">
    <source>
        <dbReference type="ARBA" id="ARBA00022679"/>
    </source>
</evidence>
<keyword evidence="5 13" id="KW-0808">Transferase</keyword>
<evidence type="ECO:0000256" key="4">
    <source>
        <dbReference type="ARBA" id="ARBA00022516"/>
    </source>
</evidence>
<dbReference type="GO" id="GO:0005524">
    <property type="term" value="F:ATP binding"/>
    <property type="evidence" value="ECO:0007669"/>
    <property type="project" value="UniProtKB-UniRule"/>
</dbReference>
<feature type="domain" description="GHMP kinase N-terminal" evidence="14">
    <location>
        <begin position="129"/>
        <end position="206"/>
    </location>
</feature>
<dbReference type="STRING" id="56408.A0A1E5R7D4"/>
<evidence type="ECO:0000256" key="13">
    <source>
        <dbReference type="PIRNR" id="PIRNR017288"/>
    </source>
</evidence>